<name>A0ABQ5AIH8_9ASTR</name>
<evidence type="ECO:0000256" key="1">
    <source>
        <dbReference type="RuleBase" id="RU004915"/>
    </source>
</evidence>
<keyword evidence="1" id="KW-0611">Plant defense</keyword>
<keyword evidence="1" id="KW-0652">Protein synthesis inhibitor</keyword>
<protein>
    <recommendedName>
        <fullName evidence="1">rRNA N-glycosylase</fullName>
        <ecNumber evidence="1">3.2.2.22</ecNumber>
    </recommendedName>
</protein>
<organism evidence="3 4">
    <name type="scientific">Tanacetum coccineum</name>
    <dbReference type="NCBI Taxonomy" id="301880"/>
    <lineage>
        <taxon>Eukaryota</taxon>
        <taxon>Viridiplantae</taxon>
        <taxon>Streptophyta</taxon>
        <taxon>Embryophyta</taxon>
        <taxon>Tracheophyta</taxon>
        <taxon>Spermatophyta</taxon>
        <taxon>Magnoliopsida</taxon>
        <taxon>eudicotyledons</taxon>
        <taxon>Gunneridae</taxon>
        <taxon>Pentapetalae</taxon>
        <taxon>asterids</taxon>
        <taxon>campanulids</taxon>
        <taxon>Asterales</taxon>
        <taxon>Asteraceae</taxon>
        <taxon>Asteroideae</taxon>
        <taxon>Anthemideae</taxon>
        <taxon>Anthemidinae</taxon>
        <taxon>Tanacetum</taxon>
    </lineage>
</organism>
<feature type="region of interest" description="Disordered" evidence="2">
    <location>
        <begin position="84"/>
        <end position="109"/>
    </location>
</feature>
<dbReference type="Proteomes" id="UP001151760">
    <property type="component" value="Unassembled WGS sequence"/>
</dbReference>
<sequence>MSSVGRKSNAIFVIPGYRSTSSIGHKSNAIFALPGQGSTSSVGRKSNAIFALLGHGSTSSVGRKSNAIFAIPGHGSTSSVGHLDMGKQHDFGKDKAKPKKLPKQKSPSMGLVDKAKEPIEEVRSVGVGTSRLVSKKSNEAVGTSKPNLDDVMSLDVGIREGFESGISEVRRKMSNRTGSRFVEIRITLDGEEAFTLIIRRRALYLRRFRLRDGTTFEFGKFYIHTASSDFLLTNLDVPTLTDLKVCEEVPPTIKLDYDVDDMYKACNFKNWAENALALLQQSEIDLPYQMTVAYPSFKLLFLNGKCWELKVYILSTAKPTVSTAQVTASSTN</sequence>
<keyword evidence="4" id="KW-1185">Reference proteome</keyword>
<keyword evidence="1" id="KW-0378">Hydrolase</keyword>
<dbReference type="InterPro" id="IPR016138">
    <property type="entry name" value="Ribosome_inactivat_prot_sub1"/>
</dbReference>
<comment type="catalytic activity">
    <reaction evidence="1">
        <text>Endohydrolysis of the N-glycosidic bond at one specific adenosine on the 28S rRNA.</text>
        <dbReference type="EC" id="3.2.2.22"/>
    </reaction>
</comment>
<proteinExistence type="inferred from homology"/>
<comment type="caution">
    <text evidence="3">The sequence shown here is derived from an EMBL/GenBank/DDBJ whole genome shotgun (WGS) entry which is preliminary data.</text>
</comment>
<dbReference type="InterPro" id="IPR001574">
    <property type="entry name" value="Ribosome_inactivat_prot"/>
</dbReference>
<dbReference type="Gene3D" id="3.40.420.10">
    <property type="entry name" value="Ricin (A subunit), domain 1"/>
    <property type="match status" value="1"/>
</dbReference>
<dbReference type="EC" id="3.2.2.22" evidence="1"/>
<dbReference type="EMBL" id="BQNB010012265">
    <property type="protein sequence ID" value="GJT01362.1"/>
    <property type="molecule type" value="Genomic_DNA"/>
</dbReference>
<comment type="similarity">
    <text evidence="1">Belongs to the ribosome-inactivating protein family.</text>
</comment>
<reference evidence="3" key="1">
    <citation type="journal article" date="2022" name="Int. J. Mol. Sci.">
        <title>Draft Genome of Tanacetum Coccineum: Genomic Comparison of Closely Related Tanacetum-Family Plants.</title>
        <authorList>
            <person name="Yamashiro T."/>
            <person name="Shiraishi A."/>
            <person name="Nakayama K."/>
            <person name="Satake H."/>
        </authorList>
    </citation>
    <scope>NUCLEOTIDE SEQUENCE</scope>
</reference>
<dbReference type="Pfam" id="PF00161">
    <property type="entry name" value="RIP"/>
    <property type="match status" value="1"/>
</dbReference>
<reference evidence="3" key="2">
    <citation type="submission" date="2022-01" db="EMBL/GenBank/DDBJ databases">
        <authorList>
            <person name="Yamashiro T."/>
            <person name="Shiraishi A."/>
            <person name="Satake H."/>
            <person name="Nakayama K."/>
        </authorList>
    </citation>
    <scope>NUCLEOTIDE SEQUENCE</scope>
</reference>
<evidence type="ECO:0000313" key="3">
    <source>
        <dbReference type="EMBL" id="GJT01362.1"/>
    </source>
</evidence>
<feature type="compositionally biased region" description="Basic and acidic residues" evidence="2">
    <location>
        <begin position="84"/>
        <end position="95"/>
    </location>
</feature>
<evidence type="ECO:0000256" key="2">
    <source>
        <dbReference type="SAM" id="MobiDB-lite"/>
    </source>
</evidence>
<accession>A0ABQ5AIH8</accession>
<keyword evidence="1" id="KW-0800">Toxin</keyword>
<evidence type="ECO:0000313" key="4">
    <source>
        <dbReference type="Proteomes" id="UP001151760"/>
    </source>
</evidence>
<gene>
    <name evidence="3" type="ORF">Tco_0822531</name>
</gene>